<dbReference type="InterPro" id="IPR028098">
    <property type="entry name" value="Glyco_trans_4-like_N"/>
</dbReference>
<evidence type="ECO:0000256" key="2">
    <source>
        <dbReference type="ARBA" id="ARBA00022679"/>
    </source>
</evidence>
<gene>
    <name evidence="4" type="ORF">G7071_07130</name>
</gene>
<dbReference type="KEGG" id="npi:G7071_07130"/>
<dbReference type="EMBL" id="CP049866">
    <property type="protein sequence ID" value="QIK75233.1"/>
    <property type="molecule type" value="Genomic_DNA"/>
</dbReference>
<protein>
    <submittedName>
        <fullName evidence="4">Glycosyltransferase family 4 protein</fullName>
    </submittedName>
</protein>
<dbReference type="Pfam" id="PF13692">
    <property type="entry name" value="Glyco_trans_1_4"/>
    <property type="match status" value="1"/>
</dbReference>
<keyword evidence="5" id="KW-1185">Reference proteome</keyword>
<organism evidence="4 5">
    <name type="scientific">Nocardioides piscis</name>
    <dbReference type="NCBI Taxonomy" id="2714938"/>
    <lineage>
        <taxon>Bacteria</taxon>
        <taxon>Bacillati</taxon>
        <taxon>Actinomycetota</taxon>
        <taxon>Actinomycetes</taxon>
        <taxon>Propionibacteriales</taxon>
        <taxon>Nocardioidaceae</taxon>
        <taxon>Nocardioides</taxon>
    </lineage>
</organism>
<dbReference type="PANTHER" id="PTHR45947:SF3">
    <property type="entry name" value="SULFOQUINOVOSYL TRANSFERASE SQD2"/>
    <property type="match status" value="1"/>
</dbReference>
<dbReference type="Gene3D" id="3.40.50.2000">
    <property type="entry name" value="Glycogen Phosphorylase B"/>
    <property type="match status" value="2"/>
</dbReference>
<sequence>MRVASQPLRVLFVCQWYAPEPVTQPGWIVDGLRDAGLDVSVLTAQPNYPSGRVRPGYKAWALRQDAVDKVPVLRTPVYPSHDRSALGRIVNYLSWALSSSLFGWRAQREADVVLVYSSPATAALAPLMWRRMAGLPYVLQIQDLWPDSVFASGFLPGRAGRLVRSLLESMVQAFYRQASGIVVISPGMKDLLVERGVEAEKISLVYNWLPPETMSEDIPTGAEADLRAMLGLPAEAFVVMYAGNHGDAQGLDAVVRAMADVRLNAPGRPVHLVLVGDGVAKQGLMSLAESMAPARVHFLGFMTRDDLSPLTRQANAQLVSLIKNPLFEVTMPSKIQSVLSAAQPVLACAAGDLARVVRESGAGVVAPPGDTAKIADALVQMVGLSSAELTAMGERGRHYYEGVMKQAVGVDRLAHALSAASEDRRA</sequence>
<dbReference type="InterPro" id="IPR050194">
    <property type="entry name" value="Glycosyltransferase_grp1"/>
</dbReference>
<feature type="domain" description="Glycosyltransferase subfamily 4-like N-terminal" evidence="3">
    <location>
        <begin position="27"/>
        <end position="208"/>
    </location>
</feature>
<dbReference type="GO" id="GO:1901137">
    <property type="term" value="P:carbohydrate derivative biosynthetic process"/>
    <property type="evidence" value="ECO:0007669"/>
    <property type="project" value="UniProtKB-ARBA"/>
</dbReference>
<accession>A0A6G7YEL2</accession>
<proteinExistence type="predicted"/>
<dbReference type="AlphaFoldDB" id="A0A6G7YEL2"/>
<dbReference type="SUPFAM" id="SSF53756">
    <property type="entry name" value="UDP-Glycosyltransferase/glycogen phosphorylase"/>
    <property type="match status" value="1"/>
</dbReference>
<evidence type="ECO:0000313" key="5">
    <source>
        <dbReference type="Proteomes" id="UP000502035"/>
    </source>
</evidence>
<dbReference type="GO" id="GO:0016758">
    <property type="term" value="F:hexosyltransferase activity"/>
    <property type="evidence" value="ECO:0007669"/>
    <property type="project" value="TreeGrafter"/>
</dbReference>
<keyword evidence="1" id="KW-0328">Glycosyltransferase</keyword>
<name>A0A6G7YEL2_9ACTN</name>
<keyword evidence="2 4" id="KW-0808">Transferase</keyword>
<dbReference type="PANTHER" id="PTHR45947">
    <property type="entry name" value="SULFOQUINOVOSYL TRANSFERASE SQD2"/>
    <property type="match status" value="1"/>
</dbReference>
<reference evidence="4 5" key="1">
    <citation type="submission" date="2020-03" db="EMBL/GenBank/DDBJ databases">
        <title>Nocardioides sp. nov., isolated from fish.</title>
        <authorList>
            <person name="Hyun D.-W."/>
            <person name="Bae J.-W."/>
        </authorList>
    </citation>
    <scope>NUCLEOTIDE SEQUENCE [LARGE SCALE GENOMIC DNA]</scope>
    <source>
        <strain evidence="4 5">HDW12A</strain>
    </source>
</reference>
<evidence type="ECO:0000256" key="1">
    <source>
        <dbReference type="ARBA" id="ARBA00022676"/>
    </source>
</evidence>
<dbReference type="CDD" id="cd03794">
    <property type="entry name" value="GT4_WbuB-like"/>
    <property type="match status" value="1"/>
</dbReference>
<dbReference type="Proteomes" id="UP000502035">
    <property type="component" value="Chromosome"/>
</dbReference>
<evidence type="ECO:0000313" key="4">
    <source>
        <dbReference type="EMBL" id="QIK75233.1"/>
    </source>
</evidence>
<dbReference type="Pfam" id="PF13579">
    <property type="entry name" value="Glyco_trans_4_4"/>
    <property type="match status" value="1"/>
</dbReference>
<evidence type="ECO:0000259" key="3">
    <source>
        <dbReference type="Pfam" id="PF13579"/>
    </source>
</evidence>